<comment type="caution">
    <text evidence="1">The sequence shown here is derived from an EMBL/GenBank/DDBJ whole genome shotgun (WGS) entry which is preliminary data.</text>
</comment>
<dbReference type="AlphaFoldDB" id="A0A011VYP6"/>
<dbReference type="Proteomes" id="UP000021369">
    <property type="component" value="Unassembled WGS sequence"/>
</dbReference>
<reference evidence="1 2" key="1">
    <citation type="submission" date="2013-06" db="EMBL/GenBank/DDBJ databases">
        <title>Rumen cellulosomics: divergent fiber-degrading strategies revealed by comparative genome-wide analysis of six Ruminococcal strains.</title>
        <authorList>
            <person name="Dassa B."/>
            <person name="Borovok I."/>
            <person name="Lamed R."/>
            <person name="Flint H."/>
            <person name="Yeoman C.J."/>
            <person name="White B."/>
            <person name="Bayer E.A."/>
        </authorList>
    </citation>
    <scope>NUCLEOTIDE SEQUENCE [LARGE SCALE GENOMIC DNA]</scope>
    <source>
        <strain evidence="1 2">SY3</strain>
    </source>
</reference>
<accession>A0A011VYP6</accession>
<dbReference type="SUPFAM" id="SSF69279">
    <property type="entry name" value="Phage tail proteins"/>
    <property type="match status" value="1"/>
</dbReference>
<sequence length="315" mass="35411">MDCILQLVVDTGSGTAVREYVWCTGFVFEKALYVPYTRFSGMFYEDGMPDISALDVVGVRVRLGVVEIHSGLADEVSIERFGRGHRVRVDSRGYTLLLAQNEPYPRINTNVTLKSLCQTNLASPYITYEDPTPVVSNIYINEGSTVWEAAVAYCIKAVGYYPFISGLNTVRMTAGTRRVMDYSGVKKLSVVSSLDSRYLLSDVYMKELGDTYPYEAHDASAARMDIVRTRYYPLDMQWLYDPQVGLQHKLDYSNKGVRKVGMTYMGWLGEDLMDKASGESTLTGKNINYIKVVGGRKGITTTVMCYNDRYGQKEV</sequence>
<keyword evidence="2" id="KW-1185">Reference proteome</keyword>
<evidence type="ECO:0000313" key="2">
    <source>
        <dbReference type="Proteomes" id="UP000021369"/>
    </source>
</evidence>
<organism evidence="1 2">
    <name type="scientific">Ruminococcus albus SY3</name>
    <dbReference type="NCBI Taxonomy" id="1341156"/>
    <lineage>
        <taxon>Bacteria</taxon>
        <taxon>Bacillati</taxon>
        <taxon>Bacillota</taxon>
        <taxon>Clostridia</taxon>
        <taxon>Eubacteriales</taxon>
        <taxon>Oscillospiraceae</taxon>
        <taxon>Ruminococcus</taxon>
    </lineage>
</organism>
<proteinExistence type="predicted"/>
<gene>
    <name evidence="1" type="ORF">RASY3_07720</name>
</gene>
<dbReference type="EMBL" id="JEOB01000002">
    <property type="protein sequence ID" value="EXM39698.1"/>
    <property type="molecule type" value="Genomic_DNA"/>
</dbReference>
<dbReference type="RefSeq" id="WP_037286609.1">
    <property type="nucleotide sequence ID" value="NZ_JEOB01000002.1"/>
</dbReference>
<protein>
    <submittedName>
        <fullName evidence="1">Uncharacterized protein</fullName>
    </submittedName>
</protein>
<evidence type="ECO:0000313" key="1">
    <source>
        <dbReference type="EMBL" id="EXM39698.1"/>
    </source>
</evidence>
<name>A0A011VYP6_RUMAL</name>
<dbReference type="PATRIC" id="fig|1341156.4.peg.1954"/>